<dbReference type="Proteomes" id="UP000611762">
    <property type="component" value="Unassembled WGS sequence"/>
</dbReference>
<evidence type="ECO:0000313" key="1">
    <source>
        <dbReference type="EMBL" id="MBC8540464.1"/>
    </source>
</evidence>
<keyword evidence="2" id="KW-1185">Reference proteome</keyword>
<comment type="caution">
    <text evidence="1">The sequence shown here is derived from an EMBL/GenBank/DDBJ whole genome shotgun (WGS) entry which is preliminary data.</text>
</comment>
<organism evidence="1 2">
    <name type="scientific">Congzhengia minquanensis</name>
    <dbReference type="NCBI Taxonomy" id="2763657"/>
    <lineage>
        <taxon>Bacteria</taxon>
        <taxon>Bacillati</taxon>
        <taxon>Bacillota</taxon>
        <taxon>Clostridia</taxon>
        <taxon>Eubacteriales</taxon>
        <taxon>Oscillospiraceae</taxon>
        <taxon>Congzhengia</taxon>
    </lineage>
</organism>
<name>A0A926DNI4_9FIRM</name>
<dbReference type="RefSeq" id="WP_249311652.1">
    <property type="nucleotide sequence ID" value="NZ_JACRSU010000002.1"/>
</dbReference>
<evidence type="ECO:0000313" key="2">
    <source>
        <dbReference type="Proteomes" id="UP000611762"/>
    </source>
</evidence>
<proteinExistence type="predicted"/>
<dbReference type="EMBL" id="JACRSU010000002">
    <property type="protein sequence ID" value="MBC8540464.1"/>
    <property type="molecule type" value="Genomic_DNA"/>
</dbReference>
<gene>
    <name evidence="1" type="ORF">H8698_05685</name>
</gene>
<sequence length="48" mass="5082">MKQYDLVVIGGGFAGTAVPIAKKDCVQLTAVNIDKLRKTLKQNGAFCG</sequence>
<dbReference type="AlphaFoldDB" id="A0A926DNI4"/>
<protein>
    <submittedName>
        <fullName evidence="1">Uncharacterized protein</fullName>
    </submittedName>
</protein>
<reference evidence="1" key="1">
    <citation type="submission" date="2020-08" db="EMBL/GenBank/DDBJ databases">
        <title>Genome public.</title>
        <authorList>
            <person name="Liu C."/>
            <person name="Sun Q."/>
        </authorList>
    </citation>
    <scope>NUCLEOTIDE SEQUENCE</scope>
    <source>
        <strain evidence="1">H8</strain>
    </source>
</reference>
<accession>A0A926DNI4</accession>